<dbReference type="CDD" id="cd07377">
    <property type="entry name" value="WHTH_GntR"/>
    <property type="match status" value="1"/>
</dbReference>
<dbReference type="Pfam" id="PF00392">
    <property type="entry name" value="GntR"/>
    <property type="match status" value="1"/>
</dbReference>
<evidence type="ECO:0000313" key="5">
    <source>
        <dbReference type="EMBL" id="PYZ92430.1"/>
    </source>
</evidence>
<dbReference type="Proteomes" id="UP000248214">
    <property type="component" value="Unassembled WGS sequence"/>
</dbReference>
<dbReference type="GO" id="GO:0003700">
    <property type="term" value="F:DNA-binding transcription factor activity"/>
    <property type="evidence" value="ECO:0007669"/>
    <property type="project" value="InterPro"/>
</dbReference>
<comment type="caution">
    <text evidence="5">The sequence shown here is derived from an EMBL/GenBank/DDBJ whole genome shotgun (WGS) entry which is preliminary data.</text>
</comment>
<proteinExistence type="predicted"/>
<evidence type="ECO:0000256" key="1">
    <source>
        <dbReference type="ARBA" id="ARBA00023015"/>
    </source>
</evidence>
<organism evidence="5 6">
    <name type="scientific">Salipaludibacillus keqinensis</name>
    <dbReference type="NCBI Taxonomy" id="2045207"/>
    <lineage>
        <taxon>Bacteria</taxon>
        <taxon>Bacillati</taxon>
        <taxon>Bacillota</taxon>
        <taxon>Bacilli</taxon>
        <taxon>Bacillales</taxon>
        <taxon>Bacillaceae</taxon>
    </lineage>
</organism>
<evidence type="ECO:0000259" key="4">
    <source>
        <dbReference type="PROSITE" id="PS50949"/>
    </source>
</evidence>
<dbReference type="EMBL" id="PDOD01000004">
    <property type="protein sequence ID" value="PYZ92430.1"/>
    <property type="molecule type" value="Genomic_DNA"/>
</dbReference>
<dbReference type="RefSeq" id="WP_110611077.1">
    <property type="nucleotide sequence ID" value="NZ_PDOD01000004.1"/>
</dbReference>
<keyword evidence="3" id="KW-0804">Transcription</keyword>
<dbReference type="Gene3D" id="1.10.10.10">
    <property type="entry name" value="Winged helix-like DNA-binding domain superfamily/Winged helix DNA-binding domain"/>
    <property type="match status" value="1"/>
</dbReference>
<dbReference type="OrthoDB" id="162505at2"/>
<accession>A0A323TCD5</accession>
<feature type="domain" description="HTH gntR-type" evidence="4">
    <location>
        <begin position="9"/>
        <end position="77"/>
    </location>
</feature>
<dbReference type="PANTHER" id="PTHR38445:SF10">
    <property type="entry name" value="GNTR-FAMILY TRANSCRIPTIONAL REGULATOR"/>
    <property type="match status" value="1"/>
</dbReference>
<reference evidence="5 6" key="1">
    <citation type="submission" date="2017-10" db="EMBL/GenBank/DDBJ databases">
        <title>Bacillus sp. nov., a halophilic bacterium isolated from a Keqin Lake.</title>
        <authorList>
            <person name="Wang H."/>
        </authorList>
    </citation>
    <scope>NUCLEOTIDE SEQUENCE [LARGE SCALE GENOMIC DNA]</scope>
    <source>
        <strain evidence="5 6">KQ-12</strain>
    </source>
</reference>
<protein>
    <submittedName>
        <fullName evidence="5">GntR family transcriptional regulator</fullName>
    </submittedName>
</protein>
<evidence type="ECO:0000256" key="3">
    <source>
        <dbReference type="ARBA" id="ARBA00023163"/>
    </source>
</evidence>
<dbReference type="SUPFAM" id="SSF46785">
    <property type="entry name" value="Winged helix' DNA-binding domain"/>
    <property type="match status" value="1"/>
</dbReference>
<dbReference type="PANTHER" id="PTHR38445">
    <property type="entry name" value="HTH-TYPE TRANSCRIPTIONAL REPRESSOR YTRA"/>
    <property type="match status" value="1"/>
</dbReference>
<dbReference type="InterPro" id="IPR036390">
    <property type="entry name" value="WH_DNA-bd_sf"/>
</dbReference>
<name>A0A323TCD5_9BACI</name>
<keyword evidence="1" id="KW-0805">Transcription regulation</keyword>
<dbReference type="GO" id="GO:0003677">
    <property type="term" value="F:DNA binding"/>
    <property type="evidence" value="ECO:0007669"/>
    <property type="project" value="UniProtKB-KW"/>
</dbReference>
<dbReference type="InterPro" id="IPR036388">
    <property type="entry name" value="WH-like_DNA-bd_sf"/>
</dbReference>
<keyword evidence="2" id="KW-0238">DNA-binding</keyword>
<dbReference type="AlphaFoldDB" id="A0A323TCD5"/>
<dbReference type="SMART" id="SM00345">
    <property type="entry name" value="HTH_GNTR"/>
    <property type="match status" value="1"/>
</dbReference>
<keyword evidence="6" id="KW-1185">Reference proteome</keyword>
<dbReference type="PROSITE" id="PS50949">
    <property type="entry name" value="HTH_GNTR"/>
    <property type="match status" value="1"/>
</dbReference>
<evidence type="ECO:0000313" key="6">
    <source>
        <dbReference type="Proteomes" id="UP000248214"/>
    </source>
</evidence>
<evidence type="ECO:0000256" key="2">
    <source>
        <dbReference type="ARBA" id="ARBA00023125"/>
    </source>
</evidence>
<dbReference type="InterPro" id="IPR000524">
    <property type="entry name" value="Tscrpt_reg_HTH_GntR"/>
</dbReference>
<sequence length="122" mass="14400">MKSQLDDDKPIFQQICVMIEEDILDNQIHEEEKIPSTNELAKFYRINPATAAKGIQTLVDKEIIYKRRGIGMFVQKGAKEKLIEERKQTFMKNYVEPLLHEAKRLRVGKEEIISYMEREDDQ</sequence>
<gene>
    <name evidence="5" type="ORF">CR194_16515</name>
</gene>